<keyword evidence="3" id="KW-1185">Reference proteome</keyword>
<feature type="region of interest" description="Disordered" evidence="1">
    <location>
        <begin position="1"/>
        <end position="62"/>
    </location>
</feature>
<dbReference type="EMBL" id="JANPWB010000012">
    <property type="protein sequence ID" value="KAJ1118474.1"/>
    <property type="molecule type" value="Genomic_DNA"/>
</dbReference>
<feature type="compositionally biased region" description="Basic residues" evidence="1">
    <location>
        <begin position="24"/>
        <end position="37"/>
    </location>
</feature>
<comment type="caution">
    <text evidence="2">The sequence shown here is derived from an EMBL/GenBank/DDBJ whole genome shotgun (WGS) entry which is preliminary data.</text>
</comment>
<proteinExistence type="predicted"/>
<evidence type="ECO:0000313" key="3">
    <source>
        <dbReference type="Proteomes" id="UP001066276"/>
    </source>
</evidence>
<accession>A0AAV7NV30</accession>
<reference evidence="2" key="1">
    <citation type="journal article" date="2022" name="bioRxiv">
        <title>Sequencing and chromosome-scale assembly of the giantPleurodeles waltlgenome.</title>
        <authorList>
            <person name="Brown T."/>
            <person name="Elewa A."/>
            <person name="Iarovenko S."/>
            <person name="Subramanian E."/>
            <person name="Araus A.J."/>
            <person name="Petzold A."/>
            <person name="Susuki M."/>
            <person name="Suzuki K.-i.T."/>
            <person name="Hayashi T."/>
            <person name="Toyoda A."/>
            <person name="Oliveira C."/>
            <person name="Osipova E."/>
            <person name="Leigh N.D."/>
            <person name="Simon A."/>
            <person name="Yun M.H."/>
        </authorList>
    </citation>
    <scope>NUCLEOTIDE SEQUENCE</scope>
    <source>
        <strain evidence="2">20211129_DDA</strain>
        <tissue evidence="2">Liver</tissue>
    </source>
</reference>
<dbReference type="Proteomes" id="UP001066276">
    <property type="component" value="Chromosome 8"/>
</dbReference>
<dbReference type="AlphaFoldDB" id="A0AAV7NV30"/>
<organism evidence="2 3">
    <name type="scientific">Pleurodeles waltl</name>
    <name type="common">Iberian ribbed newt</name>
    <dbReference type="NCBI Taxonomy" id="8319"/>
    <lineage>
        <taxon>Eukaryota</taxon>
        <taxon>Metazoa</taxon>
        <taxon>Chordata</taxon>
        <taxon>Craniata</taxon>
        <taxon>Vertebrata</taxon>
        <taxon>Euteleostomi</taxon>
        <taxon>Amphibia</taxon>
        <taxon>Batrachia</taxon>
        <taxon>Caudata</taxon>
        <taxon>Salamandroidea</taxon>
        <taxon>Salamandridae</taxon>
        <taxon>Pleurodelinae</taxon>
        <taxon>Pleurodeles</taxon>
    </lineage>
</organism>
<evidence type="ECO:0000256" key="1">
    <source>
        <dbReference type="SAM" id="MobiDB-lite"/>
    </source>
</evidence>
<name>A0AAV7NV30_PLEWA</name>
<sequence>MAQEGPGCRHLEEETEEVPSKSGSPHKSKQHLQKYLKRHLEEERTGVHAKSQKGVPRNRRTTQKVVHCRLECRGPRHGCAQRKSWKSAQEPEQLQIMWYTAMQSSVGRQGLTSTKLGLKSHWTVGVTWTELLSSRDHARRAERGPRGPVMQSFGACGCRTKIPSTHGRFLQSSWCREEAGYPQSMHHLETVEKAGRMKRYKVASSRLATLLRFCRRPEQSAVSPLAEGEEGDAEEL</sequence>
<gene>
    <name evidence="2" type="ORF">NDU88_006665</name>
</gene>
<protein>
    <submittedName>
        <fullName evidence="2">Uncharacterized protein</fullName>
    </submittedName>
</protein>
<evidence type="ECO:0000313" key="2">
    <source>
        <dbReference type="EMBL" id="KAJ1118474.1"/>
    </source>
</evidence>